<proteinExistence type="predicted"/>
<protein>
    <submittedName>
        <fullName evidence="1">Uncharacterized protein</fullName>
    </submittedName>
</protein>
<dbReference type="InterPro" id="IPR030791">
    <property type="entry name" value="Rotatin"/>
</dbReference>
<organism evidence="1 2">
    <name type="scientific">Ridgeia piscesae</name>
    <name type="common">Tubeworm</name>
    <dbReference type="NCBI Taxonomy" id="27915"/>
    <lineage>
        <taxon>Eukaryota</taxon>
        <taxon>Metazoa</taxon>
        <taxon>Spiralia</taxon>
        <taxon>Lophotrochozoa</taxon>
        <taxon>Annelida</taxon>
        <taxon>Polychaeta</taxon>
        <taxon>Sedentaria</taxon>
        <taxon>Canalipalpata</taxon>
        <taxon>Sabellida</taxon>
        <taxon>Siboglinidae</taxon>
        <taxon>Ridgeia</taxon>
    </lineage>
</organism>
<dbReference type="GO" id="GO:0007099">
    <property type="term" value="P:centriole replication"/>
    <property type="evidence" value="ECO:0007669"/>
    <property type="project" value="TreeGrafter"/>
</dbReference>
<dbReference type="GO" id="GO:0032053">
    <property type="term" value="P:ciliary basal body organization"/>
    <property type="evidence" value="ECO:0007669"/>
    <property type="project" value="TreeGrafter"/>
</dbReference>
<evidence type="ECO:0000313" key="1">
    <source>
        <dbReference type="EMBL" id="KAK2190563.1"/>
    </source>
</evidence>
<keyword evidence="2" id="KW-1185">Reference proteome</keyword>
<dbReference type="Proteomes" id="UP001209878">
    <property type="component" value="Unassembled WGS sequence"/>
</dbReference>
<dbReference type="PANTHER" id="PTHR31691">
    <property type="entry name" value="ROTATIN"/>
    <property type="match status" value="1"/>
</dbReference>
<dbReference type="InterPro" id="IPR016024">
    <property type="entry name" value="ARM-type_fold"/>
</dbReference>
<sequence length="1578" mass="174050">MKTSDETLIMHGLELLQQVAVLLHESVIADTLWDDGSVPARELTQKFSGCFEMLGDLLYLHYHGNLSKTIPNASLGQHRVAFTGIALYVMQLLQTVVPVEKASEALAGEFKAVLALISQDEILAQSFPAVRASALSYLEKIDAEGFNTYTEARYVCLSLENTCAFLLDMDEMSDENMFSLLTQAETGVQSLPYHVSLQLVEGCVRLTSYVCKKSSPNPSAMKQGRQLLLSLLAHPVDVVRCHAYTVTLNIVKEALNVNQVTQPTSSMSQTAAFLLDSHVLYEVACFGLSDTLEKVQQQADAILVYLLQCQLLVPATRWQQLLEAISPVLPVLQGYAAQDTTLGKCILGLLDTEPHIETGTLPLLERFRGTLRLMFNPETRVRSEGVGRLAWFLAHETESARKFPSFSELDVTNLTHLLIVDSPKVLADKDRGRSVFQASDVKKVYEIFTSHTVEENVRKSAAERLAVMLEDPDLHQFFTELGGLDKVLTLLQLGVRRPTQCDGTMKKEVPVSLLPGMVGMLRTLIQPSASLRHSLAHESYLYYVLVRCGLLHQTDAECHQQVAACLGFLLFDEVASLQHWSEEGPNEQLLEFSLPNFVANRFRLPFKPPLHHARSPNMGVMPPNPDPLTSGTLAEMLRVTWNAAWNGGIEDLIKNSDCDKVADEQLFSVQLRLTAMDKRVLRVGYIPHVLQQCVYNVENATSHAMVTTAVLRLSSHLVACAHYLDNSAVQSLGWTDVLTRFLLTVPSSNADEQLLAQILHMISLILTAPSHPSQDLLDWINEMLYHPKSAILGLVARPDTPGEEAVETTLHIRRQLNRELLKFVHKFVGKFPYKLVERLTSKCVNGDLSRNLLTGINRKDAAHFYNLVSLESTLICLMHVTSRPGWSVGCPDSDSLSVCLQALHSLLEVVSAFHIGRGGMSMSYMGRGVTRSATLCLRHLACEMATQLRSPDWPRNWLFSRQATPDSVGESGLHWLIPLWTYRDTEVRAAGFGIAVALTTTESGRITMMTQCQHIPGGIWGAAFSVLLDQAECSIVRRQAALLLVNLTSQPMPSGSVETMTNVWQGPVVRNEETQVSLVGLSALLALLHHSQFYPEMMVLLGNYYPQPAVHTVSVAAASVHTTPLGSRTTITTSGSGSLTTSSTFTEVSTPAYQRRPSIVGQNGDMTLTHTMTSMNISSQPLLGSLTTQSPVGTGPAAASSQPLANTVTTATSTPASLLGGAVRDTSTPTSVGEGSYPDYQSVATPCLVSGVCQLLSNIVTLAPQDTLICVNRENLHKVLISMEDSSILSAYLKELQSSPETRQRNLVAFDELLEMHCQVLRLLRLFAVQDTEIRSQLLGDKATLRSLVQMLAVVYQDDADTAALCQALWESVFSLFLAILQTDGQVALREFTPVFVKHWSIIGGRTVSILQDTKECETPLGVTVLQFIAVLLTEEARWRMKVAEGQEQDDCGTISLRLDFRSNSDESDLFQLTSGQQLCQVLVKVYDSVALKPNDQFHLLKVTVINAFKALLAVSVSAKMAALEGGVVESICEHIRHLLRKIKLQGARTRPDRWRHQQDGCCTQERKSCHLRVDCDL</sequence>
<dbReference type="GO" id="GO:0005814">
    <property type="term" value="C:centriole"/>
    <property type="evidence" value="ECO:0007669"/>
    <property type="project" value="TreeGrafter"/>
</dbReference>
<accession>A0AAD9P996</accession>
<evidence type="ECO:0000313" key="2">
    <source>
        <dbReference type="Proteomes" id="UP001209878"/>
    </source>
</evidence>
<dbReference type="GO" id="GO:0036064">
    <property type="term" value="C:ciliary basal body"/>
    <property type="evidence" value="ECO:0007669"/>
    <property type="project" value="InterPro"/>
</dbReference>
<dbReference type="PANTHER" id="PTHR31691:SF1">
    <property type="entry name" value="ROTATIN"/>
    <property type="match status" value="1"/>
</dbReference>
<gene>
    <name evidence="1" type="ORF">NP493_76g05036</name>
</gene>
<dbReference type="EMBL" id="JAODUO010000076">
    <property type="protein sequence ID" value="KAK2190563.1"/>
    <property type="molecule type" value="Genomic_DNA"/>
</dbReference>
<comment type="caution">
    <text evidence="1">The sequence shown here is derived from an EMBL/GenBank/DDBJ whole genome shotgun (WGS) entry which is preliminary data.</text>
</comment>
<dbReference type="GO" id="GO:0010457">
    <property type="term" value="P:centriole-centriole cohesion"/>
    <property type="evidence" value="ECO:0007669"/>
    <property type="project" value="TreeGrafter"/>
</dbReference>
<dbReference type="SUPFAM" id="SSF48371">
    <property type="entry name" value="ARM repeat"/>
    <property type="match status" value="1"/>
</dbReference>
<name>A0AAD9P996_RIDPI</name>
<reference evidence="1" key="1">
    <citation type="journal article" date="2023" name="Mol. Biol. Evol.">
        <title>Third-Generation Sequencing Reveals the Adaptive Role of the Epigenome in Three Deep-Sea Polychaetes.</title>
        <authorList>
            <person name="Perez M."/>
            <person name="Aroh O."/>
            <person name="Sun Y."/>
            <person name="Lan Y."/>
            <person name="Juniper S.K."/>
            <person name="Young C.R."/>
            <person name="Angers B."/>
            <person name="Qian P.Y."/>
        </authorList>
    </citation>
    <scope>NUCLEOTIDE SEQUENCE</scope>
    <source>
        <strain evidence="1">R07B-5</strain>
    </source>
</reference>
<dbReference type="GO" id="GO:0005813">
    <property type="term" value="C:centrosome"/>
    <property type="evidence" value="ECO:0007669"/>
    <property type="project" value="InterPro"/>
</dbReference>